<feature type="region of interest" description="Disordered" evidence="3">
    <location>
        <begin position="48"/>
        <end position="68"/>
    </location>
</feature>
<reference evidence="4" key="2">
    <citation type="submission" date="2018-04" db="EMBL/GenBank/DDBJ databases">
        <title>OnivRS2 (Oryza nivara Reference Sequence Version 2).</title>
        <authorList>
            <person name="Zhang J."/>
            <person name="Kudrna D."/>
            <person name="Lee S."/>
            <person name="Talag J."/>
            <person name="Rajasekar S."/>
            <person name="Welchert J."/>
            <person name="Hsing Y.-I."/>
            <person name="Wing R.A."/>
        </authorList>
    </citation>
    <scope>NUCLEOTIDE SEQUENCE [LARGE SCALE GENOMIC DNA]</scope>
    <source>
        <strain evidence="4">SL10</strain>
    </source>
</reference>
<protein>
    <submittedName>
        <fullName evidence="4">Uncharacterized protein</fullName>
    </submittedName>
</protein>
<dbReference type="Proteomes" id="UP000006591">
    <property type="component" value="Chromosome 8"/>
</dbReference>
<dbReference type="GO" id="GO:0005829">
    <property type="term" value="C:cytosol"/>
    <property type="evidence" value="ECO:0007669"/>
    <property type="project" value="TreeGrafter"/>
</dbReference>
<evidence type="ECO:0000256" key="2">
    <source>
        <dbReference type="PIRSR" id="PIRSR613078-2"/>
    </source>
</evidence>
<dbReference type="PANTHER" id="PTHR48100:SF34">
    <property type="entry name" value="PHOSPHOGLYCERATE MUTASE-LIKE PROTEIN 4"/>
    <property type="match status" value="1"/>
</dbReference>
<dbReference type="SMART" id="SM00855">
    <property type="entry name" value="PGAM"/>
    <property type="match status" value="1"/>
</dbReference>
<dbReference type="CDD" id="cd07067">
    <property type="entry name" value="HP_PGM_like"/>
    <property type="match status" value="1"/>
</dbReference>
<proteinExistence type="inferred from homology"/>
<dbReference type="GO" id="GO:0016791">
    <property type="term" value="F:phosphatase activity"/>
    <property type="evidence" value="ECO:0007669"/>
    <property type="project" value="TreeGrafter"/>
</dbReference>
<dbReference type="Gramene" id="ONIVA08G20090.2">
    <property type="protein sequence ID" value="ONIVA08G20090.2"/>
    <property type="gene ID" value="ONIVA08G20090"/>
</dbReference>
<dbReference type="PROSITE" id="PS00175">
    <property type="entry name" value="PG_MUTASE"/>
    <property type="match status" value="1"/>
</dbReference>
<organism evidence="4">
    <name type="scientific">Oryza nivara</name>
    <name type="common">Indian wild rice</name>
    <name type="synonym">Oryza sativa f. spontanea</name>
    <dbReference type="NCBI Taxonomy" id="4536"/>
    <lineage>
        <taxon>Eukaryota</taxon>
        <taxon>Viridiplantae</taxon>
        <taxon>Streptophyta</taxon>
        <taxon>Embryophyta</taxon>
        <taxon>Tracheophyta</taxon>
        <taxon>Spermatophyta</taxon>
        <taxon>Magnoliopsida</taxon>
        <taxon>Liliopsida</taxon>
        <taxon>Poales</taxon>
        <taxon>Poaceae</taxon>
        <taxon>BOP clade</taxon>
        <taxon>Oryzoideae</taxon>
        <taxon>Oryzeae</taxon>
        <taxon>Oryzinae</taxon>
        <taxon>Oryza</taxon>
    </lineage>
</organism>
<dbReference type="STRING" id="4536.A0A0E0IDC5"/>
<dbReference type="AlphaFoldDB" id="A0A0E0IDC5"/>
<dbReference type="InterPro" id="IPR013078">
    <property type="entry name" value="His_Pase_superF_clade-1"/>
</dbReference>
<dbReference type="Pfam" id="PF00300">
    <property type="entry name" value="His_Phos_1"/>
    <property type="match status" value="1"/>
</dbReference>
<keyword evidence="5" id="KW-1185">Reference proteome</keyword>
<evidence type="ECO:0000256" key="1">
    <source>
        <dbReference type="ARBA" id="ARBA00038362"/>
    </source>
</evidence>
<accession>A0A0E0IDC5</accession>
<dbReference type="HOGENOM" id="CLU_033323_14_2_1"/>
<evidence type="ECO:0000256" key="3">
    <source>
        <dbReference type="SAM" id="MobiDB-lite"/>
    </source>
</evidence>
<dbReference type="OMA" id="TEWNVAR"/>
<dbReference type="EnsemblPlants" id="ONIVA08G20090.2">
    <property type="protein sequence ID" value="ONIVA08G20090.2"/>
    <property type="gene ID" value="ONIVA08G20090"/>
</dbReference>
<dbReference type="FunFam" id="3.40.50.1240:FF:000029">
    <property type="entry name" value="Phosphoglycerate mutase-like protein 4"/>
    <property type="match status" value="1"/>
</dbReference>
<dbReference type="Gene3D" id="3.40.50.1240">
    <property type="entry name" value="Phosphoglycerate mutase-like"/>
    <property type="match status" value="1"/>
</dbReference>
<reference evidence="4" key="1">
    <citation type="submission" date="2015-04" db="UniProtKB">
        <authorList>
            <consortium name="EnsemblPlants"/>
        </authorList>
    </citation>
    <scope>IDENTIFICATION</scope>
    <source>
        <strain evidence="4">SL10</strain>
    </source>
</reference>
<dbReference type="PANTHER" id="PTHR48100">
    <property type="entry name" value="BROAD-SPECIFICITY PHOSPHATASE YOR283W-RELATED"/>
    <property type="match status" value="1"/>
</dbReference>
<feature type="compositionally biased region" description="Low complexity" evidence="3">
    <location>
        <begin position="53"/>
        <end position="63"/>
    </location>
</feature>
<name>A0A0E0IDC5_ORYNI</name>
<dbReference type="InterPro" id="IPR001345">
    <property type="entry name" value="PG/BPGM_mutase_AS"/>
</dbReference>
<dbReference type="SUPFAM" id="SSF53254">
    <property type="entry name" value="Phosphoglycerate mutase-like"/>
    <property type="match status" value="1"/>
</dbReference>
<dbReference type="InterPro" id="IPR050275">
    <property type="entry name" value="PGM_Phosphatase"/>
</dbReference>
<comment type="similarity">
    <text evidence="1">Belongs to the phosphoglycerate mutase family.</text>
</comment>
<sequence>MPTCLPPPPRAAIAAVLTSLLPPPPGASASLAPAGPAAAVARQIRRNDGHHPGAAVGMSSASVAERERESEAGEFTEVVVVRHGETAWNASRIIQVPCSVPPAPSPIYFSEALVFNFGEKLWLGKLGRINDSLVGHLDVELNEIGRQQAVAVARRLSNEAKPAAIYSSDLKRAAETAEIIAKACSLPNVVFDPALRERHIGDLQGLKYEDAGKEKPEAYRAFLSHKRNRQIPGGGESLDQLSERCVSCLYNIVEKHQGERIILVSHGGTIRELYRHASPMKPLHGKIHNTSVSVILVSGATGRCIVKACGDISHLKETGVLENAFGGDKNSA</sequence>
<dbReference type="InterPro" id="IPR029033">
    <property type="entry name" value="His_PPase_superfam"/>
</dbReference>
<feature type="binding site" evidence="2">
    <location>
        <position position="172"/>
    </location>
    <ligand>
        <name>substrate</name>
    </ligand>
</feature>
<evidence type="ECO:0000313" key="4">
    <source>
        <dbReference type="EnsemblPlants" id="ONIVA08G20090.2"/>
    </source>
</evidence>
<dbReference type="eggNOG" id="KOG0235">
    <property type="taxonomic scope" value="Eukaryota"/>
</dbReference>
<evidence type="ECO:0000313" key="5">
    <source>
        <dbReference type="Proteomes" id="UP000006591"/>
    </source>
</evidence>